<dbReference type="RefSeq" id="WP_013324091.1">
    <property type="nucleotide sequence ID" value="NC_014501.1"/>
</dbReference>
<dbReference type="KEGG" id="cyj:Cyan7822_4105"/>
<dbReference type="STRING" id="497965.Cyan7822_4105"/>
<organism evidence="1 2">
    <name type="scientific">Gloeothece verrucosa (strain PCC 7822)</name>
    <name type="common">Cyanothece sp. (strain PCC 7822)</name>
    <dbReference type="NCBI Taxonomy" id="497965"/>
    <lineage>
        <taxon>Bacteria</taxon>
        <taxon>Bacillati</taxon>
        <taxon>Cyanobacteriota</taxon>
        <taxon>Cyanophyceae</taxon>
        <taxon>Oscillatoriophycideae</taxon>
        <taxon>Chroococcales</taxon>
        <taxon>Aphanothecaceae</taxon>
        <taxon>Gloeothece</taxon>
        <taxon>Gloeothece verrucosa</taxon>
    </lineage>
</organism>
<dbReference type="Proteomes" id="UP000008206">
    <property type="component" value="Chromosome"/>
</dbReference>
<dbReference type="AlphaFoldDB" id="E0U6Y8"/>
<dbReference type="HOGENOM" id="CLU_2092746_0_0_3"/>
<evidence type="ECO:0000313" key="1">
    <source>
        <dbReference type="EMBL" id="ADN16025.1"/>
    </source>
</evidence>
<dbReference type="EMBL" id="CP002198">
    <property type="protein sequence ID" value="ADN16025.1"/>
    <property type="molecule type" value="Genomic_DNA"/>
</dbReference>
<protein>
    <submittedName>
        <fullName evidence="1">Uncharacterized protein</fullName>
    </submittedName>
</protein>
<accession>E0U6Y8</accession>
<reference evidence="2" key="1">
    <citation type="journal article" date="2011" name="MBio">
        <title>Novel metabolic attributes of the genus Cyanothece, comprising a group of unicellular nitrogen-fixing Cyanobacteria.</title>
        <authorList>
            <person name="Bandyopadhyay A."/>
            <person name="Elvitigala T."/>
            <person name="Welsh E."/>
            <person name="Stockel J."/>
            <person name="Liberton M."/>
            <person name="Min H."/>
            <person name="Sherman L.A."/>
            <person name="Pakrasi H.B."/>
        </authorList>
    </citation>
    <scope>NUCLEOTIDE SEQUENCE [LARGE SCALE GENOMIC DNA]</scope>
    <source>
        <strain evidence="2">PCC 7822</strain>
    </source>
</reference>
<sequence length="116" mass="13812">MGQRIRQPVSDFVQKRSPVKIYGENLIMTQHPNIHLIELCKRYLDNLKGEGNILGVDYSEDNWNVEYKKIQDDYLYFVSKIVTFTCQDEDDDKSWQGTETYRFTICEDKFLSIDSW</sequence>
<keyword evidence="2" id="KW-1185">Reference proteome</keyword>
<gene>
    <name evidence="1" type="ordered locus">Cyan7822_4105</name>
</gene>
<proteinExistence type="predicted"/>
<evidence type="ECO:0000313" key="2">
    <source>
        <dbReference type="Proteomes" id="UP000008206"/>
    </source>
</evidence>
<name>E0U6Y8_GLOV7</name>